<dbReference type="AlphaFoldDB" id="A0A1A8X484"/>
<proteinExistence type="predicted"/>
<name>A0A1A8X484_PLAOA</name>
<dbReference type="Proteomes" id="UP000078546">
    <property type="component" value="Unassembled WGS sequence"/>
</dbReference>
<evidence type="ECO:0000313" key="1">
    <source>
        <dbReference type="EMBL" id="SBS99402.1"/>
    </source>
</evidence>
<sequence length="197" mass="23283">MRKKLIHQGIIILFYDYNNEFTTATSKVGDTECYKGYCEIIKRSYFSSNNFDVYCYKNYLLNSKNEYNTFLSYEKRKLFEAYKNLFENLKICSNNIEPISENVLGKISDLYNFYDIFHNMIKSIDSPGENFCTHVEKSAESCTNIKKHCQTSSSYGFCEELKKIREKYYLTMKYENRCSTAPRALEPEDIEDSKAQF</sequence>
<dbReference type="EMBL" id="FLQV01001282">
    <property type="protein sequence ID" value="SBS99402.1"/>
    <property type="molecule type" value="Genomic_DNA"/>
</dbReference>
<gene>
    <name evidence="1" type="ORF">POVCU1_052540</name>
</gene>
<reference evidence="2" key="1">
    <citation type="submission" date="2016-05" db="EMBL/GenBank/DDBJ databases">
        <authorList>
            <person name="Naeem Raeece"/>
        </authorList>
    </citation>
    <scope>NUCLEOTIDE SEQUENCE [LARGE SCALE GENOMIC DNA]</scope>
</reference>
<organism evidence="1 2">
    <name type="scientific">Plasmodium ovale curtisi</name>
    <dbReference type="NCBI Taxonomy" id="864141"/>
    <lineage>
        <taxon>Eukaryota</taxon>
        <taxon>Sar</taxon>
        <taxon>Alveolata</taxon>
        <taxon>Apicomplexa</taxon>
        <taxon>Aconoidasida</taxon>
        <taxon>Haemosporida</taxon>
        <taxon>Plasmodiidae</taxon>
        <taxon>Plasmodium</taxon>
        <taxon>Plasmodium (Plasmodium)</taxon>
    </lineage>
</organism>
<evidence type="ECO:0000313" key="2">
    <source>
        <dbReference type="Proteomes" id="UP000078546"/>
    </source>
</evidence>
<accession>A0A1A8X484</accession>
<protein>
    <submittedName>
        <fullName evidence="1">PIR Superfamily Protein</fullName>
    </submittedName>
</protein>